<evidence type="ECO:0000313" key="6">
    <source>
        <dbReference type="EMBL" id="RDH46121.1"/>
    </source>
</evidence>
<feature type="domain" description="Glycoside hydrolase family 5" evidence="5">
    <location>
        <begin position="48"/>
        <end position="383"/>
    </location>
</feature>
<keyword evidence="4" id="KW-0732">Signal</keyword>
<dbReference type="AlphaFoldDB" id="A0A4V1IP62"/>
<feature type="chain" id="PRO_5020454577" evidence="4">
    <location>
        <begin position="26"/>
        <end position="616"/>
    </location>
</feature>
<feature type="signal peptide" evidence="4">
    <location>
        <begin position="1"/>
        <end position="25"/>
    </location>
</feature>
<dbReference type="InterPro" id="IPR052066">
    <property type="entry name" value="Glycosphingolipid_Hydrolases"/>
</dbReference>
<dbReference type="Pfam" id="PF00150">
    <property type="entry name" value="Cellulase"/>
    <property type="match status" value="1"/>
</dbReference>
<evidence type="ECO:0000313" key="7">
    <source>
        <dbReference type="Proteomes" id="UP000257039"/>
    </source>
</evidence>
<dbReference type="PANTHER" id="PTHR31308">
    <property type="match status" value="1"/>
</dbReference>
<keyword evidence="7" id="KW-1185">Reference proteome</keyword>
<evidence type="ECO:0000256" key="3">
    <source>
        <dbReference type="RuleBase" id="RU361153"/>
    </source>
</evidence>
<dbReference type="GO" id="GO:0004553">
    <property type="term" value="F:hydrolase activity, hydrolyzing O-glycosyl compounds"/>
    <property type="evidence" value="ECO:0007669"/>
    <property type="project" value="InterPro"/>
</dbReference>
<evidence type="ECO:0000259" key="5">
    <source>
        <dbReference type="Pfam" id="PF00150"/>
    </source>
</evidence>
<dbReference type="PANTHER" id="PTHR31308:SF5">
    <property type="entry name" value="ERGOSTERYL-BETA-GLUCOSIDASE"/>
    <property type="match status" value="1"/>
</dbReference>
<comment type="caution">
    <text evidence="6">The sequence shown here is derived from an EMBL/GenBank/DDBJ whole genome shotgun (WGS) entry which is preliminary data.</text>
</comment>
<reference evidence="6 7" key="1">
    <citation type="submission" date="2017-04" db="EMBL/GenBank/DDBJ databases">
        <title>Draft genome sequence of Zooshikella ganghwensis VG4 isolated from Red Sea sediments.</title>
        <authorList>
            <person name="Rehman Z."/>
            <person name="Alam I."/>
            <person name="Kamau A."/>
            <person name="Bajic V."/>
            <person name="Leiknes T."/>
        </authorList>
    </citation>
    <scope>NUCLEOTIDE SEQUENCE [LARGE SCALE GENOMIC DNA]</scope>
    <source>
        <strain evidence="6 7">VG4</strain>
    </source>
</reference>
<keyword evidence="2 3" id="KW-0326">Glycosidase</keyword>
<keyword evidence="1 3" id="KW-0378">Hydrolase</keyword>
<evidence type="ECO:0000256" key="2">
    <source>
        <dbReference type="ARBA" id="ARBA00023295"/>
    </source>
</evidence>
<evidence type="ECO:0000256" key="4">
    <source>
        <dbReference type="SAM" id="SignalP"/>
    </source>
</evidence>
<protein>
    <submittedName>
        <fullName evidence="6">Glycosyl hydrolase family 5</fullName>
    </submittedName>
</protein>
<accession>A0A4V1IP62</accession>
<dbReference type="Gene3D" id="3.20.20.80">
    <property type="entry name" value="Glycosidases"/>
    <property type="match status" value="1"/>
</dbReference>
<sequence>MYKYRSFINKLSYIVLPFIASLLHAETSPQSSISVIQREPGHWVFIDSDNREVYWRGFNVSGSTKHVEKGFKPFRTLEDAKTALKQLKDKTGTNIVRFLIAWEGVHPAVDRIDYGYLADIVAQIKVAIDNGFFVLVDYHQDLYSRHLFNMDSWHTGNGAPAWIVPDDEYPQEYCGIVCVSWSQHNLTNEAVRLAFRRFWENAEVNTTKGVRNIQDEYVWQIKHVLQFLKDNLSVEEFGYIVGLDPFNEPVDGGMNGLSAEEWDNLRLWPFYQRVRDAMDESGWQTRWVFAEPLVFWNTNAGFIAPATGGHHLWQSPGQGFVFNSHLYDAARMSWNLANVKNKTYIEPFKEIIEEAKFLKMPPFVSEFGMWLHGQGSKDTNRMLQGLYQGLSTQVNGDGTRQAFNSPFISSTQWHWDYYYGNHNELQNYNSNNFIQSKDAWNDEDFSVVANWGTTYNVSQKIVERAYPRRIPGELKHFYFAEGGISDAKGKLSHWASIKLNDQRWLENKPFVWLTWHGKPLSAGLELYLPGWFLEKPLVVITEESINVWDSELNQLSDIVISKEGQGARLSRASANENRMQFILITPAEHISNSKREQFQSHLKESVLQQMSPVSFD</sequence>
<dbReference type="InterPro" id="IPR001547">
    <property type="entry name" value="Glyco_hydro_5"/>
</dbReference>
<dbReference type="RefSeq" id="WP_094788933.1">
    <property type="nucleotide sequence ID" value="NZ_NDXW01000001.1"/>
</dbReference>
<dbReference type="EMBL" id="NDXW01000001">
    <property type="protein sequence ID" value="RDH46121.1"/>
    <property type="molecule type" value="Genomic_DNA"/>
</dbReference>
<proteinExistence type="inferred from homology"/>
<dbReference type="SUPFAM" id="SSF51445">
    <property type="entry name" value="(Trans)glycosidases"/>
    <property type="match status" value="1"/>
</dbReference>
<organism evidence="6 7">
    <name type="scientific">Zooshikella ganghwensis</name>
    <dbReference type="NCBI Taxonomy" id="202772"/>
    <lineage>
        <taxon>Bacteria</taxon>
        <taxon>Pseudomonadati</taxon>
        <taxon>Pseudomonadota</taxon>
        <taxon>Gammaproteobacteria</taxon>
        <taxon>Oceanospirillales</taxon>
        <taxon>Zooshikellaceae</taxon>
        <taxon>Zooshikella</taxon>
    </lineage>
</organism>
<name>A0A4V1IP62_9GAMM</name>
<dbReference type="InterPro" id="IPR017853">
    <property type="entry name" value="GH"/>
</dbReference>
<dbReference type="Proteomes" id="UP000257039">
    <property type="component" value="Unassembled WGS sequence"/>
</dbReference>
<dbReference type="GO" id="GO:0000272">
    <property type="term" value="P:polysaccharide catabolic process"/>
    <property type="evidence" value="ECO:0007669"/>
    <property type="project" value="InterPro"/>
</dbReference>
<gene>
    <name evidence="6" type="ORF">B9G39_23200</name>
</gene>
<evidence type="ECO:0000256" key="1">
    <source>
        <dbReference type="ARBA" id="ARBA00022801"/>
    </source>
</evidence>
<comment type="similarity">
    <text evidence="3">Belongs to the glycosyl hydrolase 5 (cellulase A) family.</text>
</comment>